<proteinExistence type="predicted"/>
<evidence type="ECO:0000313" key="1">
    <source>
        <dbReference type="EMBL" id="AYW35386.1"/>
    </source>
</evidence>
<sequence length="231" mass="25787">MSCAESSEDTPVEKLIVSIEKQLKVKDDQLRKANELLDRYVNMLENKDKRIQELFESLMEMTDRAVQYPAKSHQTPMLCVAREFNCVRAITGQKVHVAKMKRELAGAAEVSLILCGPTHKWILTTSSIAWKPSSVTECAPATSVAWCSKPKMTPSQWQPCANRYWPKGVGFATSRVYNAPPIQFRSCHVSYGQRIVRAGRIRVADTVLCCNAGNVLHRGTFGVGAGRQAHH</sequence>
<accession>A0A3G5EAW8</accession>
<dbReference type="EMBL" id="MH797002">
    <property type="protein sequence ID" value="AYW35386.1"/>
    <property type="molecule type" value="Genomic_DNA"/>
</dbReference>
<protein>
    <submittedName>
        <fullName evidence="1">Bro-a</fullName>
    </submittedName>
</protein>
<gene>
    <name evidence="1" type="primary">bro-a</name>
</gene>
<organism evidence="1">
    <name type="scientific">Antheraea proylei nucleopolyhedrovirus</name>
    <dbReference type="NCBI Taxonomy" id="2126611"/>
    <lineage>
        <taxon>Viruses</taxon>
        <taxon>Viruses incertae sedis</taxon>
        <taxon>Naldaviricetes</taxon>
        <taxon>Lefavirales</taxon>
        <taxon>Baculoviridae</taxon>
        <taxon>Alphabaculovirus</taxon>
        <taxon>Alphabaculovirus anpernyi</taxon>
    </lineage>
</organism>
<name>A0A3G5EAW8_NPVAP</name>
<reference evidence="1" key="1">
    <citation type="submission" date="2018-08" db="EMBL/GenBank/DDBJ databases">
        <title>Genetic characterization of an alphabaculovirus causing tiger band disease in the oak tasar silkworm, Antheraea proylei.</title>
        <authorList>
            <person name="Tourangbam S."/>
            <person name="Malcolm F.J."/>
            <person name="Luikham R."/>
            <person name="Kshetrimayum M."/>
            <person name="Yumnam R."/>
            <person name="Rajkumari L."/>
        </authorList>
    </citation>
    <scope>NUCLEOTIDE SEQUENCE</scope>
    <source>
        <strain evidence="1">TkhulenIBD</strain>
    </source>
</reference>